<accession>A0A067LWS2</accession>
<name>A0A067LWS2_BOTB1</name>
<reference evidence="3" key="1">
    <citation type="journal article" date="2014" name="Proc. Natl. Acad. Sci. U.S.A.">
        <title>Extensive sampling of basidiomycete genomes demonstrates inadequacy of the white-rot/brown-rot paradigm for wood decay fungi.</title>
        <authorList>
            <person name="Riley R."/>
            <person name="Salamov A.A."/>
            <person name="Brown D.W."/>
            <person name="Nagy L.G."/>
            <person name="Floudas D."/>
            <person name="Held B.W."/>
            <person name="Levasseur A."/>
            <person name="Lombard V."/>
            <person name="Morin E."/>
            <person name="Otillar R."/>
            <person name="Lindquist E.A."/>
            <person name="Sun H."/>
            <person name="LaButti K.M."/>
            <person name="Schmutz J."/>
            <person name="Jabbour D."/>
            <person name="Luo H."/>
            <person name="Baker S.E."/>
            <person name="Pisabarro A.G."/>
            <person name="Walton J.D."/>
            <person name="Blanchette R.A."/>
            <person name="Henrissat B."/>
            <person name="Martin F."/>
            <person name="Cullen D."/>
            <person name="Hibbett D.S."/>
            <person name="Grigoriev I.V."/>
        </authorList>
    </citation>
    <scope>NUCLEOTIDE SEQUENCE [LARGE SCALE GENOMIC DNA]</scope>
    <source>
        <strain evidence="3">FD-172 SS1</strain>
    </source>
</reference>
<dbReference type="Proteomes" id="UP000027195">
    <property type="component" value="Unassembled WGS sequence"/>
</dbReference>
<protein>
    <submittedName>
        <fullName evidence="2">Uncharacterized protein</fullName>
    </submittedName>
</protein>
<proteinExistence type="predicted"/>
<organism evidence="2 3">
    <name type="scientific">Botryobasidium botryosum (strain FD-172 SS1)</name>
    <dbReference type="NCBI Taxonomy" id="930990"/>
    <lineage>
        <taxon>Eukaryota</taxon>
        <taxon>Fungi</taxon>
        <taxon>Dikarya</taxon>
        <taxon>Basidiomycota</taxon>
        <taxon>Agaricomycotina</taxon>
        <taxon>Agaricomycetes</taxon>
        <taxon>Cantharellales</taxon>
        <taxon>Botryobasidiaceae</taxon>
        <taxon>Botryobasidium</taxon>
    </lineage>
</organism>
<evidence type="ECO:0000256" key="1">
    <source>
        <dbReference type="SAM" id="MobiDB-lite"/>
    </source>
</evidence>
<evidence type="ECO:0000313" key="2">
    <source>
        <dbReference type="EMBL" id="KDQ07649.1"/>
    </source>
</evidence>
<sequence>MEGMRRAGTSKARPSKRKFSSYSRLHQVLAEFDDDSEAVEPKVVAASAPTKSGPGRHPQGCLLRIQQAVLNHSKTFRVMFPLSHPEGKGTSDDNPIHLPDDPEHFCGAPSEYHGPTVMPHPDKPSVEYIVGVLRVARKYGFALAEEWALRALRTEFSVGSRQWQDALARPSREDIQRSLVLLRLAQQEGGLDDFLGAALYLLCTEETWDEDECLYGGMHIQDASRLAQGTRRLYRLSGSKSTVGVGWRSFIRTKEVIEEVITAMAP</sequence>
<dbReference type="AlphaFoldDB" id="A0A067LWS2"/>
<dbReference type="EMBL" id="KL198103">
    <property type="protein sequence ID" value="KDQ07649.1"/>
    <property type="molecule type" value="Genomic_DNA"/>
</dbReference>
<dbReference type="InParanoid" id="A0A067LWS2"/>
<dbReference type="HOGENOM" id="CLU_1045829_0_0_1"/>
<feature type="region of interest" description="Disordered" evidence="1">
    <location>
        <begin position="1"/>
        <end position="20"/>
    </location>
</feature>
<evidence type="ECO:0000313" key="3">
    <source>
        <dbReference type="Proteomes" id="UP000027195"/>
    </source>
</evidence>
<keyword evidence="3" id="KW-1185">Reference proteome</keyword>
<gene>
    <name evidence="2" type="ORF">BOTBODRAFT_648089</name>
</gene>